<name>A0ABN8J4A8_9NEOP</name>
<feature type="compositionally biased region" description="Gly residues" evidence="1">
    <location>
        <begin position="10"/>
        <end position="21"/>
    </location>
</feature>
<keyword evidence="3" id="KW-1185">Reference proteome</keyword>
<evidence type="ECO:0000313" key="3">
    <source>
        <dbReference type="Proteomes" id="UP000837857"/>
    </source>
</evidence>
<reference evidence="2" key="1">
    <citation type="submission" date="2022-03" db="EMBL/GenBank/DDBJ databases">
        <authorList>
            <person name="Martin H S."/>
        </authorList>
    </citation>
    <scope>NUCLEOTIDE SEQUENCE</scope>
</reference>
<sequence length="227" mass="24726">MRNETTKTPGRGGGLIYGGASHGRSAQAVHEKSDRKKELECALIACKPHGVLSDSTDVEPATSKKRFRKTTQVFEQTAAIKGTYIAQATFEGQKHIFPLEVPYCLRLTAVDVAGDPPPPAPCRGLGLAAADYYVVCRKERHSGPFGRGQIEKCRTEWKQSYGGRLLALANDLHIVDPANLCDSQSSSVFDLARALAILEFVFRAAHAARYGRAAVYGNWTHAALAWL</sequence>
<dbReference type="EMBL" id="OW152819">
    <property type="protein sequence ID" value="CAH2073047.1"/>
    <property type="molecule type" value="Genomic_DNA"/>
</dbReference>
<accession>A0ABN8J4A8</accession>
<organism evidence="2 3">
    <name type="scientific">Iphiclides podalirius</name>
    <name type="common">scarce swallowtail</name>
    <dbReference type="NCBI Taxonomy" id="110791"/>
    <lineage>
        <taxon>Eukaryota</taxon>
        <taxon>Metazoa</taxon>
        <taxon>Ecdysozoa</taxon>
        <taxon>Arthropoda</taxon>
        <taxon>Hexapoda</taxon>
        <taxon>Insecta</taxon>
        <taxon>Pterygota</taxon>
        <taxon>Neoptera</taxon>
        <taxon>Endopterygota</taxon>
        <taxon>Lepidoptera</taxon>
        <taxon>Glossata</taxon>
        <taxon>Ditrysia</taxon>
        <taxon>Papilionoidea</taxon>
        <taxon>Papilionidae</taxon>
        <taxon>Papilioninae</taxon>
        <taxon>Iphiclides</taxon>
    </lineage>
</organism>
<gene>
    <name evidence="2" type="ORF">IPOD504_LOCUS15458</name>
</gene>
<evidence type="ECO:0000313" key="2">
    <source>
        <dbReference type="EMBL" id="CAH2073047.1"/>
    </source>
</evidence>
<proteinExistence type="predicted"/>
<dbReference type="Proteomes" id="UP000837857">
    <property type="component" value="Chromosome 7"/>
</dbReference>
<feature type="region of interest" description="Disordered" evidence="1">
    <location>
        <begin position="1"/>
        <end position="29"/>
    </location>
</feature>
<evidence type="ECO:0000256" key="1">
    <source>
        <dbReference type="SAM" id="MobiDB-lite"/>
    </source>
</evidence>
<protein>
    <submittedName>
        <fullName evidence="2">Uncharacterized protein</fullName>
    </submittedName>
</protein>
<feature type="non-terminal residue" evidence="2">
    <location>
        <position position="1"/>
    </location>
</feature>